<accession>A0AAV5TIC0</accession>
<keyword evidence="3" id="KW-1185">Reference proteome</keyword>
<evidence type="ECO:0000256" key="1">
    <source>
        <dbReference type="SAM" id="Phobius"/>
    </source>
</evidence>
<evidence type="ECO:0000313" key="3">
    <source>
        <dbReference type="Proteomes" id="UP001432027"/>
    </source>
</evidence>
<sequence length="84" mass="8966">STTILIIGINALPFRYAAVSNGVTLEELDTIAREMCPSCDWIEKGLNFGILSVESARQVNAVIVLCTLIPCAVFGFACGGHITH</sequence>
<comment type="caution">
    <text evidence="2">The sequence shown here is derived from an EMBL/GenBank/DDBJ whole genome shotgun (WGS) entry which is preliminary data.</text>
</comment>
<reference evidence="2" key="1">
    <citation type="submission" date="2023-10" db="EMBL/GenBank/DDBJ databases">
        <title>Genome assembly of Pristionchus species.</title>
        <authorList>
            <person name="Yoshida K."/>
            <person name="Sommer R.J."/>
        </authorList>
    </citation>
    <scope>NUCLEOTIDE SEQUENCE</scope>
    <source>
        <strain evidence="2">RS0144</strain>
    </source>
</reference>
<evidence type="ECO:0000313" key="2">
    <source>
        <dbReference type="EMBL" id="GMS94093.1"/>
    </source>
</evidence>
<keyword evidence="1" id="KW-1133">Transmembrane helix</keyword>
<feature type="transmembrane region" description="Helical" evidence="1">
    <location>
        <begin position="61"/>
        <end position="82"/>
    </location>
</feature>
<keyword evidence="1" id="KW-0812">Transmembrane</keyword>
<organism evidence="2 3">
    <name type="scientific">Pristionchus entomophagus</name>
    <dbReference type="NCBI Taxonomy" id="358040"/>
    <lineage>
        <taxon>Eukaryota</taxon>
        <taxon>Metazoa</taxon>
        <taxon>Ecdysozoa</taxon>
        <taxon>Nematoda</taxon>
        <taxon>Chromadorea</taxon>
        <taxon>Rhabditida</taxon>
        <taxon>Rhabditina</taxon>
        <taxon>Diplogasteromorpha</taxon>
        <taxon>Diplogasteroidea</taxon>
        <taxon>Neodiplogasteridae</taxon>
        <taxon>Pristionchus</taxon>
    </lineage>
</organism>
<dbReference type="AlphaFoldDB" id="A0AAV5TIC0"/>
<name>A0AAV5TIC0_9BILA</name>
<keyword evidence="1" id="KW-0472">Membrane</keyword>
<proteinExistence type="predicted"/>
<dbReference type="Proteomes" id="UP001432027">
    <property type="component" value="Unassembled WGS sequence"/>
</dbReference>
<feature type="non-terminal residue" evidence="2">
    <location>
        <position position="1"/>
    </location>
</feature>
<feature type="non-terminal residue" evidence="2">
    <location>
        <position position="84"/>
    </location>
</feature>
<dbReference type="EMBL" id="BTSX01000004">
    <property type="protein sequence ID" value="GMS94093.1"/>
    <property type="molecule type" value="Genomic_DNA"/>
</dbReference>
<protein>
    <submittedName>
        <fullName evidence="2">Uncharacterized protein</fullName>
    </submittedName>
</protein>
<gene>
    <name evidence="2" type="ORF">PENTCL1PPCAC_16268</name>
</gene>